<proteinExistence type="predicted"/>
<keyword evidence="2" id="KW-0808">Transferase</keyword>
<feature type="domain" description="Glycosyltransferase 2-like" evidence="1">
    <location>
        <begin position="9"/>
        <end position="134"/>
    </location>
</feature>
<dbReference type="AlphaFoldDB" id="A0A4Y5FSK1"/>
<gene>
    <name evidence="2" type="ORF">rgp02_0009</name>
</gene>
<dbReference type="EMBL" id="MK483590">
    <property type="protein sequence ID" value="QBS00384.1"/>
    <property type="molecule type" value="Genomic_DNA"/>
</dbReference>
<dbReference type="InterPro" id="IPR001173">
    <property type="entry name" value="Glyco_trans_2-like"/>
</dbReference>
<dbReference type="GO" id="GO:0016740">
    <property type="term" value="F:transferase activity"/>
    <property type="evidence" value="ECO:0007669"/>
    <property type="project" value="UniProtKB-KW"/>
</dbReference>
<name>A0A4Y5FSK1_STRTR</name>
<evidence type="ECO:0000313" key="2">
    <source>
        <dbReference type="EMBL" id="QBS00384.1"/>
    </source>
</evidence>
<dbReference type="SUPFAM" id="SSF53448">
    <property type="entry name" value="Nucleotide-diphospho-sugar transferases"/>
    <property type="match status" value="1"/>
</dbReference>
<dbReference type="CDD" id="cd00761">
    <property type="entry name" value="Glyco_tranf_GTA_type"/>
    <property type="match status" value="1"/>
</dbReference>
<dbReference type="Pfam" id="PF00535">
    <property type="entry name" value="Glycos_transf_2"/>
    <property type="match status" value="1"/>
</dbReference>
<protein>
    <submittedName>
        <fullName evidence="2">Glycosyl transferase, family 2</fullName>
    </submittedName>
</protein>
<dbReference type="KEGG" id="sths:AVT04_07610"/>
<reference evidence="2" key="1">
    <citation type="journal article" date="2019" name="Sci. Rep.">
        <title>A comparative genomics approach for identifying host-range determinants in Streptococcus thermophilus bacteriophages.</title>
        <authorList>
            <person name="Szymczak P."/>
            <person name="Rau M.H."/>
            <person name="Monteiro J.M."/>
            <person name="Pinho M.G."/>
            <person name="Filipe S.R."/>
            <person name="Vogensen F.K."/>
            <person name="Zeidan A.A."/>
            <person name="Janzen T."/>
        </authorList>
    </citation>
    <scope>NUCLEOTIDE SEQUENCE</scope>
    <source>
        <strain evidence="2">STCH_02_rgp</strain>
    </source>
</reference>
<dbReference type="InterPro" id="IPR029044">
    <property type="entry name" value="Nucleotide-diphossugar_trans"/>
</dbReference>
<accession>A0A4Y5FSK1</accession>
<organism evidence="2">
    <name type="scientific">Streptococcus thermophilus</name>
    <dbReference type="NCBI Taxonomy" id="1308"/>
    <lineage>
        <taxon>Bacteria</taxon>
        <taxon>Bacillati</taxon>
        <taxon>Bacillota</taxon>
        <taxon>Bacilli</taxon>
        <taxon>Lactobacillales</taxon>
        <taxon>Streptococcaceae</taxon>
        <taxon>Streptococcus</taxon>
    </lineage>
</organism>
<sequence>MSLKYQHTFVICAYGDSPFLEECILSLVNQELKSHVILYTSTPSDYIENLCLKYNIPYHSKIGGGIGKDWNNALSFVKTKYATIAHQDDYYLPTYSLEIMEKASKVPDSLIIYSDYFEEKDGQKIAKTTNLKIKTFMLKAINILSSNKIWRRRILAFGNAICCPAVTYNLDKLKGFQFDENLKGNLDWVAWYKIGSMNGYFSFVPKELMCHRIHQESETSKTISDNTRSREDLETFEIFWPRWIARLIMKLYVKSQKTNN</sequence>
<dbReference type="Gene3D" id="3.90.550.10">
    <property type="entry name" value="Spore Coat Polysaccharide Biosynthesis Protein SpsA, Chain A"/>
    <property type="match status" value="1"/>
</dbReference>
<evidence type="ECO:0000259" key="1">
    <source>
        <dbReference type="Pfam" id="PF00535"/>
    </source>
</evidence>
<dbReference type="RefSeq" id="WP_011227432.1">
    <property type="nucleotide sequence ID" value="NZ_CP013939.1"/>
</dbReference>